<dbReference type="PANTHER" id="PTHR42663">
    <property type="entry name" value="HYDROLASE C777.06C-RELATED-RELATED"/>
    <property type="match status" value="1"/>
</dbReference>
<dbReference type="Pfam" id="PF12706">
    <property type="entry name" value="Lactamase_B_2"/>
    <property type="match status" value="1"/>
</dbReference>
<evidence type="ECO:0000259" key="2">
    <source>
        <dbReference type="Pfam" id="PF12706"/>
    </source>
</evidence>
<reference evidence="3 4" key="1">
    <citation type="submission" date="2016-10" db="EMBL/GenBank/DDBJ databases">
        <authorList>
            <person name="de Groot N.N."/>
        </authorList>
    </citation>
    <scope>NUCLEOTIDE SEQUENCE [LARGE SCALE GENOMIC DNA]</scope>
    <source>
        <strain evidence="3 4">CGMCC 1.6114</strain>
    </source>
</reference>
<dbReference type="InterPro" id="IPR001279">
    <property type="entry name" value="Metallo-B-lactamas"/>
</dbReference>
<dbReference type="Gene3D" id="3.60.15.10">
    <property type="entry name" value="Ribonuclease Z/Hydroxyacylglutathione hydrolase-like"/>
    <property type="match status" value="1"/>
</dbReference>
<sequence length="313" mass="35461">MRLSILFLFLMHLFFAQGQRTTNPNSDVSLIVLGTIQDAGSPQIGCTKSCCKELFNRPDEKRKVVSLGIIDPANRKTYLFEATPDIATQLKLLNDHAPFKTDQTPDGVFITHAHIGHYTGLMYLGKEAMNANLVPVYTLPKMHSFLEGNGPWSQLVSNQNINLQTLTDHKSLKISSNITVTPFKVPHRDEYSETAGFRIKGPGKSVLFIPDIDKWHKWNLNLIEELSKVDYAFIDATFYDAEEINNRDISEIPHPFITESMDILKSLPKDEKEKVFFIHFNHTNPVLNTGNPQVDLINSKGFNIARFGDIFKL</sequence>
<dbReference type="EMBL" id="FPAG01000006">
    <property type="protein sequence ID" value="SFS95259.1"/>
    <property type="molecule type" value="Genomic_DNA"/>
</dbReference>
<dbReference type="PANTHER" id="PTHR42663:SF6">
    <property type="entry name" value="HYDROLASE C777.06C-RELATED"/>
    <property type="match status" value="1"/>
</dbReference>
<feature type="signal peptide" evidence="1">
    <location>
        <begin position="1"/>
        <end position="18"/>
    </location>
</feature>
<dbReference type="OrthoDB" id="9800940at2"/>
<evidence type="ECO:0000313" key="3">
    <source>
        <dbReference type="EMBL" id="SFS95259.1"/>
    </source>
</evidence>
<proteinExistence type="predicted"/>
<evidence type="ECO:0000256" key="1">
    <source>
        <dbReference type="SAM" id="SignalP"/>
    </source>
</evidence>
<evidence type="ECO:0000313" key="4">
    <source>
        <dbReference type="Proteomes" id="UP000183209"/>
    </source>
</evidence>
<dbReference type="Proteomes" id="UP000183209">
    <property type="component" value="Unassembled WGS sequence"/>
</dbReference>
<dbReference type="AlphaFoldDB" id="A0A1I6U192"/>
<organism evidence="3 4">
    <name type="scientific">Zhouia amylolytica</name>
    <dbReference type="NCBI Taxonomy" id="376730"/>
    <lineage>
        <taxon>Bacteria</taxon>
        <taxon>Pseudomonadati</taxon>
        <taxon>Bacteroidota</taxon>
        <taxon>Flavobacteriia</taxon>
        <taxon>Flavobacteriales</taxon>
        <taxon>Flavobacteriaceae</taxon>
        <taxon>Zhouia</taxon>
    </lineage>
</organism>
<feature type="domain" description="Metallo-beta-lactamase" evidence="2">
    <location>
        <begin position="78"/>
        <end position="280"/>
    </location>
</feature>
<dbReference type="SUPFAM" id="SSF56281">
    <property type="entry name" value="Metallo-hydrolase/oxidoreductase"/>
    <property type="match status" value="1"/>
</dbReference>
<protein>
    <submittedName>
        <fullName evidence="3">Pyrroloquinoline quinone biosynthesis protein B</fullName>
    </submittedName>
</protein>
<dbReference type="RefSeq" id="WP_074978920.1">
    <property type="nucleotide sequence ID" value="NZ_FPAG01000006.1"/>
</dbReference>
<keyword evidence="1" id="KW-0732">Signal</keyword>
<gene>
    <name evidence="3" type="ORF">SAMN04487906_2300</name>
</gene>
<feature type="chain" id="PRO_5010318787" evidence="1">
    <location>
        <begin position="19"/>
        <end position="313"/>
    </location>
</feature>
<accession>A0A1I6U192</accession>
<dbReference type="InterPro" id="IPR036866">
    <property type="entry name" value="RibonucZ/Hydroxyglut_hydro"/>
</dbReference>
<name>A0A1I6U192_9FLAO</name>